<evidence type="ECO:0000313" key="1">
    <source>
        <dbReference type="EMBL" id="MBB2889086.1"/>
    </source>
</evidence>
<accession>A0ACC5MK47</accession>
<gene>
    <name evidence="1" type="ORF">FHR69_005078</name>
</gene>
<dbReference type="EMBL" id="JACHVR010000005">
    <property type="protein sequence ID" value="MBB2889086.1"/>
    <property type="molecule type" value="Genomic_DNA"/>
</dbReference>
<dbReference type="Proteomes" id="UP000589818">
    <property type="component" value="Unassembled WGS sequence"/>
</dbReference>
<reference evidence="1" key="1">
    <citation type="submission" date="2020-08" db="EMBL/GenBank/DDBJ databases">
        <title>Plant associated metagenomes--Microbial community diversity and host control of community assembly across model and emerging plant ecological genomics systems.</title>
        <authorList>
            <person name="Dangl J."/>
        </authorList>
    </citation>
    <scope>NUCLEOTIDE SEQUENCE</scope>
    <source>
        <strain evidence="1">KD5</strain>
    </source>
</reference>
<evidence type="ECO:0000313" key="2">
    <source>
        <dbReference type="Proteomes" id="UP000589818"/>
    </source>
</evidence>
<protein>
    <submittedName>
        <fullName evidence="1">CspA family cold shock protein</fullName>
    </submittedName>
</protein>
<name>A0ACC5MK47_9PSED</name>
<sequence>MSDREKGKVKWFNDEKGFGFITPDSGAADLFVHFKAIQSDGFKSLKEGQTVSFVATKGQKGMQAEQVQPE</sequence>
<keyword evidence="2" id="KW-1185">Reference proteome</keyword>
<comment type="caution">
    <text evidence="1">The sequence shown here is derived from an EMBL/GenBank/DDBJ whole genome shotgun (WGS) entry which is preliminary data.</text>
</comment>
<organism evidence="1 2">
    <name type="scientific">Pseudomonas umsongensis</name>
    <dbReference type="NCBI Taxonomy" id="198618"/>
    <lineage>
        <taxon>Bacteria</taxon>
        <taxon>Pseudomonadati</taxon>
        <taxon>Pseudomonadota</taxon>
        <taxon>Gammaproteobacteria</taxon>
        <taxon>Pseudomonadales</taxon>
        <taxon>Pseudomonadaceae</taxon>
        <taxon>Pseudomonas</taxon>
    </lineage>
</organism>
<proteinExistence type="predicted"/>